<protein>
    <recommendedName>
        <fullName evidence="3">Lipoprotein</fullName>
    </recommendedName>
</protein>
<dbReference type="AlphaFoldDB" id="U2QAW0"/>
<reference evidence="1 2" key="1">
    <citation type="submission" date="2013-08" db="EMBL/GenBank/DDBJ databases">
        <authorList>
            <person name="Durkin A.S."/>
            <person name="Haft D.R."/>
            <person name="McCorrison J."/>
            <person name="Torralba M."/>
            <person name="Gillis M."/>
            <person name="Haft D.H."/>
            <person name="Methe B."/>
            <person name="Sutton G."/>
            <person name="Nelson K.E."/>
        </authorList>
    </citation>
    <scope>NUCLEOTIDE SEQUENCE [LARGE SCALE GENOMIC DNA]</scope>
    <source>
        <strain evidence="1 2">F0067</strain>
    </source>
</reference>
<evidence type="ECO:0008006" key="3">
    <source>
        <dbReference type="Google" id="ProtNLM"/>
    </source>
</evidence>
<dbReference type="PATRIC" id="fig|1115809.3.peg.2182"/>
<evidence type="ECO:0000313" key="1">
    <source>
        <dbReference type="EMBL" id="ERK38443.1"/>
    </source>
</evidence>
<organism evidence="1 2">
    <name type="scientific">Segatella baroniae F0067</name>
    <dbReference type="NCBI Taxonomy" id="1115809"/>
    <lineage>
        <taxon>Bacteria</taxon>
        <taxon>Pseudomonadati</taxon>
        <taxon>Bacteroidota</taxon>
        <taxon>Bacteroidia</taxon>
        <taxon>Bacteroidales</taxon>
        <taxon>Prevotellaceae</taxon>
        <taxon>Segatella</taxon>
    </lineage>
</organism>
<gene>
    <name evidence="1" type="ORF">HMPREF9135_1411</name>
</gene>
<name>U2QAW0_9BACT</name>
<sequence length="490" mass="55404">MKKYYMIYLLGVLTLSSCVEDEGNNTMNAINEARIEGIEGQYYKVTNLETLEIPVKVTGTLSGDKSDQFTYEWFLCNNALNESYHRHQTISREKDLSFPVNVVPGEYRLFFRVKDKDSKMVFEKRSALNVLSPYVRGFYVFGDKDDGTCGIDFISMMEGRDTTVIAGLLDNTQGIRNAEKLVFMGHSYSMDFEALWAVTKDNSYALNSSANETRITFNTGKSLENMIFPSIEGTTKPYVVRGLFPKPYGKANDCLSGSFRCLLTDKDAFWCSQMPMGESYGNPFNCYSAGSNDLVQLSPYVFYPATGGYVSTLAFYDKTNHKFVRVNGASYGVTNLADYSFSSDLPFSADQTKYTPARDLVYGENANTGYSYALMNDADGNFFVYVFRIVRYTATGMQRSSARQVDLSVAKDFAKASHYTFYSSQPIILYAVNKDLWAYNYNTNKAKKLNSFKGKITYLAMDFDSDDNPDDVIVATYILQQRRASYTSMR</sequence>
<dbReference type="RefSeq" id="WP_021590434.1">
    <property type="nucleotide sequence ID" value="NZ_AWEY01000038.1"/>
</dbReference>
<accession>U2QAW0</accession>
<dbReference type="Proteomes" id="UP000016648">
    <property type="component" value="Unassembled WGS sequence"/>
</dbReference>
<comment type="caution">
    <text evidence="1">The sequence shown here is derived from an EMBL/GenBank/DDBJ whole genome shotgun (WGS) entry which is preliminary data.</text>
</comment>
<proteinExistence type="predicted"/>
<dbReference type="PROSITE" id="PS51257">
    <property type="entry name" value="PROKAR_LIPOPROTEIN"/>
    <property type="match status" value="1"/>
</dbReference>
<dbReference type="Pfam" id="PF16407">
    <property type="entry name" value="PKD_2"/>
    <property type="match status" value="1"/>
</dbReference>
<keyword evidence="2" id="KW-1185">Reference proteome</keyword>
<dbReference type="InterPro" id="IPR032183">
    <property type="entry name" value="PKD-like"/>
</dbReference>
<evidence type="ECO:0000313" key="2">
    <source>
        <dbReference type="Proteomes" id="UP000016648"/>
    </source>
</evidence>
<dbReference type="EMBL" id="AWEY01000038">
    <property type="protein sequence ID" value="ERK38443.1"/>
    <property type="molecule type" value="Genomic_DNA"/>
</dbReference>